<organism evidence="3 4">
    <name type="scientific">Segatella copri</name>
    <dbReference type="NCBI Taxonomy" id="165179"/>
    <lineage>
        <taxon>Bacteria</taxon>
        <taxon>Pseudomonadati</taxon>
        <taxon>Bacteroidota</taxon>
        <taxon>Bacteroidia</taxon>
        <taxon>Bacteroidales</taxon>
        <taxon>Prevotellaceae</taxon>
        <taxon>Segatella</taxon>
    </lineage>
</organism>
<sequence>MLDERQPHLHRLFHHICHIACLQFAHQVVAVKFYGIVDDGKNEKTELAAVAQQKGKQASNADAQKEDIQAPAGTQQSTEKEETGVLMGIALLLLALVGGALSLIAIVFTFFYVFSDVERTFNVAERNFLLGNKYIFS</sequence>
<dbReference type="AlphaFoldDB" id="A0AA91THA6"/>
<evidence type="ECO:0000313" key="3">
    <source>
        <dbReference type="EMBL" id="OXL42860.1"/>
    </source>
</evidence>
<feature type="transmembrane region" description="Helical" evidence="2">
    <location>
        <begin position="85"/>
        <end position="114"/>
    </location>
</feature>
<dbReference type="RefSeq" id="WP_089545062.1">
    <property type="nucleotide sequence ID" value="NZ_NMPZ01000030.1"/>
</dbReference>
<keyword evidence="2" id="KW-0472">Membrane</keyword>
<evidence type="ECO:0000256" key="2">
    <source>
        <dbReference type="SAM" id="Phobius"/>
    </source>
</evidence>
<dbReference type="EMBL" id="NMPZ01000030">
    <property type="protein sequence ID" value="OXL42860.1"/>
    <property type="molecule type" value="Genomic_DNA"/>
</dbReference>
<comment type="caution">
    <text evidence="3">The sequence shown here is derived from an EMBL/GenBank/DDBJ whole genome shotgun (WGS) entry which is preliminary data.</text>
</comment>
<keyword evidence="2" id="KW-1133">Transmembrane helix</keyword>
<evidence type="ECO:0000313" key="4">
    <source>
        <dbReference type="Proteomes" id="UP000215155"/>
    </source>
</evidence>
<feature type="region of interest" description="Disordered" evidence="1">
    <location>
        <begin position="55"/>
        <end position="79"/>
    </location>
</feature>
<dbReference type="Proteomes" id="UP000215155">
    <property type="component" value="Unassembled WGS sequence"/>
</dbReference>
<accession>A0AA91THA6</accession>
<evidence type="ECO:0000256" key="1">
    <source>
        <dbReference type="SAM" id="MobiDB-lite"/>
    </source>
</evidence>
<proteinExistence type="predicted"/>
<name>A0AA91THA6_9BACT</name>
<protein>
    <submittedName>
        <fullName evidence="3">Uncharacterized protein</fullName>
    </submittedName>
</protein>
<keyword evidence="2" id="KW-0812">Transmembrane</keyword>
<reference evidence="3 4" key="1">
    <citation type="submission" date="2017-07" db="EMBL/GenBank/DDBJ databases">
        <title>Draft genome sequence of Prevotella copri isolated from the gut of healthy adult Indian.</title>
        <authorList>
            <person name="Das B."/>
            <person name="Bag S."/>
            <person name="Ghosh T.S."/>
        </authorList>
    </citation>
    <scope>NUCLEOTIDE SEQUENCE [LARGE SCALE GENOMIC DNA]</scope>
    <source>
        <strain evidence="3 4">Indica</strain>
    </source>
</reference>
<gene>
    <name evidence="3" type="ORF">CFT61_14295</name>
</gene>